<feature type="domain" description="PIN" evidence="5">
    <location>
        <begin position="4"/>
        <end position="123"/>
    </location>
</feature>
<keyword evidence="1" id="KW-0540">Nuclease</keyword>
<reference evidence="6" key="1">
    <citation type="submission" date="2020-02" db="EMBL/GenBank/DDBJ databases">
        <authorList>
            <person name="Meier V. D."/>
        </authorList>
    </citation>
    <scope>NUCLEOTIDE SEQUENCE</scope>
    <source>
        <strain evidence="6">AVDCRST_MAG22</strain>
    </source>
</reference>
<proteinExistence type="predicted"/>
<keyword evidence="3" id="KW-0378">Hydrolase</keyword>
<name>A0A6J4NN83_9ACTN</name>
<dbReference type="InterPro" id="IPR002716">
    <property type="entry name" value="PIN_dom"/>
</dbReference>
<organism evidence="6">
    <name type="scientific">uncultured Rubrobacteraceae bacterium</name>
    <dbReference type="NCBI Taxonomy" id="349277"/>
    <lineage>
        <taxon>Bacteria</taxon>
        <taxon>Bacillati</taxon>
        <taxon>Actinomycetota</taxon>
        <taxon>Rubrobacteria</taxon>
        <taxon>Rubrobacterales</taxon>
        <taxon>Rubrobacteraceae</taxon>
        <taxon>environmental samples</taxon>
    </lineage>
</organism>
<evidence type="ECO:0000256" key="4">
    <source>
        <dbReference type="ARBA" id="ARBA00022842"/>
    </source>
</evidence>
<accession>A0A6J4NN83</accession>
<keyword evidence="2" id="KW-0479">Metal-binding</keyword>
<dbReference type="GO" id="GO:0004518">
    <property type="term" value="F:nuclease activity"/>
    <property type="evidence" value="ECO:0007669"/>
    <property type="project" value="UniProtKB-KW"/>
</dbReference>
<evidence type="ECO:0000256" key="3">
    <source>
        <dbReference type="ARBA" id="ARBA00022801"/>
    </source>
</evidence>
<evidence type="ECO:0000259" key="5">
    <source>
        <dbReference type="Pfam" id="PF01850"/>
    </source>
</evidence>
<dbReference type="InterPro" id="IPR029060">
    <property type="entry name" value="PIN-like_dom_sf"/>
</dbReference>
<dbReference type="PANTHER" id="PTHR36173">
    <property type="entry name" value="RIBONUCLEASE VAPC16-RELATED"/>
    <property type="match status" value="1"/>
</dbReference>
<dbReference type="Gene3D" id="3.40.50.1010">
    <property type="entry name" value="5'-nuclease"/>
    <property type="match status" value="1"/>
</dbReference>
<dbReference type="EMBL" id="CADCUV010000034">
    <property type="protein sequence ID" value="CAA9392984.1"/>
    <property type="molecule type" value="Genomic_DNA"/>
</dbReference>
<evidence type="ECO:0000256" key="1">
    <source>
        <dbReference type="ARBA" id="ARBA00022722"/>
    </source>
</evidence>
<gene>
    <name evidence="6" type="ORF">AVDCRST_MAG22-729</name>
</gene>
<protein>
    <recommendedName>
        <fullName evidence="5">PIN domain-containing protein</fullName>
    </recommendedName>
</protein>
<dbReference type="CDD" id="cd09872">
    <property type="entry name" value="PIN_Sll0205-like"/>
    <property type="match status" value="1"/>
</dbReference>
<evidence type="ECO:0000313" key="6">
    <source>
        <dbReference type="EMBL" id="CAA9392984.1"/>
    </source>
</evidence>
<keyword evidence="4" id="KW-0460">Magnesium</keyword>
<sequence length="135" mass="15369">MRLLLDTHAFLWFVDGSDELSHAARNLIEDPGNQRLLSVASLWEMAIKVSIGKLKLAISFTELVEREIRGNAIGLLAIRPNHLDELAKLPFHHRDPFDRMIVAQGLTENIPIISRDKAFESYSAKVLWQDEAKPR</sequence>
<dbReference type="SUPFAM" id="SSF88723">
    <property type="entry name" value="PIN domain-like"/>
    <property type="match status" value="1"/>
</dbReference>
<dbReference type="InterPro" id="IPR052919">
    <property type="entry name" value="TA_system_RNase"/>
</dbReference>
<dbReference type="PANTHER" id="PTHR36173:SF2">
    <property type="entry name" value="RIBONUCLEASE VAPC16"/>
    <property type="match status" value="1"/>
</dbReference>
<evidence type="ECO:0000256" key="2">
    <source>
        <dbReference type="ARBA" id="ARBA00022723"/>
    </source>
</evidence>
<dbReference type="GO" id="GO:0016787">
    <property type="term" value="F:hydrolase activity"/>
    <property type="evidence" value="ECO:0007669"/>
    <property type="project" value="UniProtKB-KW"/>
</dbReference>
<dbReference type="Pfam" id="PF01850">
    <property type="entry name" value="PIN"/>
    <property type="match status" value="1"/>
</dbReference>
<dbReference type="GO" id="GO:0046872">
    <property type="term" value="F:metal ion binding"/>
    <property type="evidence" value="ECO:0007669"/>
    <property type="project" value="UniProtKB-KW"/>
</dbReference>
<dbReference type="InterPro" id="IPR041705">
    <property type="entry name" value="PIN_Sll0205"/>
</dbReference>
<dbReference type="AlphaFoldDB" id="A0A6J4NN83"/>